<dbReference type="SUPFAM" id="SSF88946">
    <property type="entry name" value="Sigma2 domain of RNA polymerase sigma factors"/>
    <property type="match status" value="1"/>
</dbReference>
<dbReference type="RefSeq" id="WP_077197731.1">
    <property type="nucleotide sequence ID" value="NZ_LBFC01000002.1"/>
</dbReference>
<evidence type="ECO:0000313" key="2">
    <source>
        <dbReference type="Proteomes" id="UP000242616"/>
    </source>
</evidence>
<accession>A0ABX3IJR9</accession>
<organism evidence="1 2">
    <name type="scientific">Thermosipho affectus</name>
    <dbReference type="NCBI Taxonomy" id="660294"/>
    <lineage>
        <taxon>Bacteria</taxon>
        <taxon>Thermotogati</taxon>
        <taxon>Thermotogota</taxon>
        <taxon>Thermotogae</taxon>
        <taxon>Thermotogales</taxon>
        <taxon>Fervidobacteriaceae</taxon>
        <taxon>Thermosipho</taxon>
    </lineage>
</organism>
<dbReference type="Proteomes" id="UP000242616">
    <property type="component" value="Unassembled WGS sequence"/>
</dbReference>
<proteinExistence type="predicted"/>
<protein>
    <submittedName>
        <fullName evidence="1">Uncharacterized protein</fullName>
    </submittedName>
</protein>
<reference evidence="1 2" key="1">
    <citation type="submission" date="2015-06" db="EMBL/GenBank/DDBJ databases">
        <title>Genome sequencing of Thermotogales isolates from hydrothermal vents.</title>
        <authorList>
            <person name="Haverkamp T.H."/>
            <person name="Kublanov I.V."/>
            <person name="Nesbo C.L."/>
        </authorList>
    </citation>
    <scope>NUCLEOTIDE SEQUENCE [LARGE SCALE GENOMIC DNA]</scope>
    <source>
        <strain evidence="2">ik275mar</strain>
    </source>
</reference>
<dbReference type="InterPro" id="IPR013325">
    <property type="entry name" value="RNA_pol_sigma_r2"/>
</dbReference>
<keyword evidence="2" id="KW-1185">Reference proteome</keyword>
<sequence>MKKDLFRKELLNYIINNKVSEKFLNSVKGIVISIISKNKTYQSGIKACYGSIEDAINDILNDILIKIKNKAHIFKNLSDNHGAYLYTMIKNHIVDVLRNYRFNISLDNESDDFENRIEYFFHSEDLNDSLSDSSETVVVAQYFFKELCKMNDEYLCFYLYKVSRSEEICFSEKTKNAKYKIIQRTKEKLKKLVQENGITEKEFLLAIRIYMSEICEKLRNNK</sequence>
<comment type="caution">
    <text evidence="1">The sequence shown here is derived from an EMBL/GenBank/DDBJ whole genome shotgun (WGS) entry which is preliminary data.</text>
</comment>
<dbReference type="EMBL" id="LBFC01000002">
    <property type="protein sequence ID" value="ONN28079.1"/>
    <property type="molecule type" value="Genomic_DNA"/>
</dbReference>
<name>A0ABX3IJR9_9BACT</name>
<gene>
    <name evidence="1" type="ORF">XJ44_00605</name>
</gene>
<evidence type="ECO:0000313" key="1">
    <source>
        <dbReference type="EMBL" id="ONN28079.1"/>
    </source>
</evidence>